<reference evidence="1 2" key="1">
    <citation type="journal article" date="2014" name="Appl. Environ. Microbiol.">
        <title>Insights into the Microbial Degradation of Rubber and Gutta-Percha by Analysis of the Complete Genome of Nocardia nova SH22a.</title>
        <authorList>
            <person name="Luo Q."/>
            <person name="Hiessl S."/>
            <person name="Poehlein A."/>
            <person name="Daniel R."/>
            <person name="Steinbuchel A."/>
        </authorList>
    </citation>
    <scope>NUCLEOTIDE SEQUENCE [LARGE SCALE GENOMIC DNA]</scope>
    <source>
        <strain evidence="1">SH22a</strain>
    </source>
</reference>
<proteinExistence type="predicted"/>
<dbReference type="Proteomes" id="UP000019150">
    <property type="component" value="Chromosome"/>
</dbReference>
<evidence type="ECO:0000313" key="2">
    <source>
        <dbReference type="Proteomes" id="UP000019150"/>
    </source>
</evidence>
<dbReference type="KEGG" id="nno:NONO_c59600"/>
<dbReference type="HOGENOM" id="CLU_146101_0_0_11"/>
<dbReference type="Pfam" id="PF19730">
    <property type="entry name" value="DUF6221"/>
    <property type="match status" value="1"/>
</dbReference>
<dbReference type="PATRIC" id="fig|1415166.3.peg.6140"/>
<dbReference type="STRING" id="1415166.NONO_c59600"/>
<gene>
    <name evidence="1" type="ORF">NONO_c59600</name>
</gene>
<protein>
    <submittedName>
        <fullName evidence="1">Uncharacterized protein</fullName>
    </submittedName>
</protein>
<dbReference type="AlphaFoldDB" id="W5TU56"/>
<organism evidence="1 2">
    <name type="scientific">Nocardia nova SH22a</name>
    <dbReference type="NCBI Taxonomy" id="1415166"/>
    <lineage>
        <taxon>Bacteria</taxon>
        <taxon>Bacillati</taxon>
        <taxon>Actinomycetota</taxon>
        <taxon>Actinomycetes</taxon>
        <taxon>Mycobacteriales</taxon>
        <taxon>Nocardiaceae</taxon>
        <taxon>Nocardia</taxon>
    </lineage>
</organism>
<dbReference type="OrthoDB" id="4290974at2"/>
<dbReference type="InterPro" id="IPR046193">
    <property type="entry name" value="DUF6221"/>
</dbReference>
<keyword evidence="2" id="KW-1185">Reference proteome</keyword>
<accession>W5TU56</accession>
<sequence length="136" mass="15169">MTLEEFITERIADDDTAAMGASIEYGYETWTADANSVDTITESNVAHPVELTYNDAVAVHVARQDPQRVHRHCEFARGLLDAYRTAVAARDSRNQHATNAFTAGQDAAAIMWLGWALQKTAAIWSDHPDYRQEWSG</sequence>
<evidence type="ECO:0000313" key="1">
    <source>
        <dbReference type="EMBL" id="AHH20736.1"/>
    </source>
</evidence>
<dbReference type="EMBL" id="CP006850">
    <property type="protein sequence ID" value="AHH20736.1"/>
    <property type="molecule type" value="Genomic_DNA"/>
</dbReference>
<dbReference type="RefSeq" id="WP_025352093.1">
    <property type="nucleotide sequence ID" value="NZ_CP006850.1"/>
</dbReference>
<name>W5TU56_9NOCA</name>